<feature type="domain" description="Phosphoribosyltransferase" evidence="2">
    <location>
        <begin position="169"/>
        <end position="222"/>
    </location>
</feature>
<dbReference type="Pfam" id="PF00156">
    <property type="entry name" value="Pribosyltran"/>
    <property type="match status" value="1"/>
</dbReference>
<evidence type="ECO:0000256" key="1">
    <source>
        <dbReference type="ARBA" id="ARBA00008007"/>
    </source>
</evidence>
<dbReference type="CDD" id="cd06223">
    <property type="entry name" value="PRTases_typeI"/>
    <property type="match status" value="1"/>
</dbReference>
<gene>
    <name evidence="3" type="ORF">IW245_006598</name>
</gene>
<accession>A0A8J7KMF0</accession>
<protein>
    <submittedName>
        <fullName evidence="3">Putative amidophosphoribosyltransferase</fullName>
    </submittedName>
</protein>
<keyword evidence="4" id="KW-1185">Reference proteome</keyword>
<reference evidence="3" key="1">
    <citation type="submission" date="2020-11" db="EMBL/GenBank/DDBJ databases">
        <title>Sequencing the genomes of 1000 actinobacteria strains.</title>
        <authorList>
            <person name="Klenk H.-P."/>
        </authorList>
    </citation>
    <scope>NUCLEOTIDE SEQUENCE</scope>
    <source>
        <strain evidence="3">DSM 45356</strain>
    </source>
</reference>
<comment type="similarity">
    <text evidence="1">Belongs to the ComF/GntX family.</text>
</comment>
<evidence type="ECO:0000313" key="3">
    <source>
        <dbReference type="EMBL" id="MBG6140404.1"/>
    </source>
</evidence>
<evidence type="ECO:0000259" key="2">
    <source>
        <dbReference type="Pfam" id="PF00156"/>
    </source>
</evidence>
<sequence>MLRDLIDLVLPADCPCGGPGPFCPACQAALAGPPEPAAPTPAPPGLPPCLAFGPYDGPLQRILLAYKERGRRDLAAPLGDRLAIGVARLLANGPAVLVPVPSTAAAVRARRGDHMERLARRAVGTLRRDGRRATLLRALVARPRPDSAGLSAAERAAAAGDAFRVRPGRTGPLRAGLAVVLVDDILTTGSTLAAVADQLRSVDIPVCGAVVIAATRRRSSPTKACRDPNRQYLSVVNSNRG</sequence>
<dbReference type="EMBL" id="JADOUF010000001">
    <property type="protein sequence ID" value="MBG6140404.1"/>
    <property type="molecule type" value="Genomic_DNA"/>
</dbReference>
<dbReference type="RefSeq" id="WP_197006948.1">
    <property type="nucleotide sequence ID" value="NZ_BONS01000006.1"/>
</dbReference>
<organism evidence="3 4">
    <name type="scientific">Longispora fulva</name>
    <dbReference type="NCBI Taxonomy" id="619741"/>
    <lineage>
        <taxon>Bacteria</taxon>
        <taxon>Bacillati</taxon>
        <taxon>Actinomycetota</taxon>
        <taxon>Actinomycetes</taxon>
        <taxon>Micromonosporales</taxon>
        <taxon>Micromonosporaceae</taxon>
        <taxon>Longispora</taxon>
    </lineage>
</organism>
<dbReference type="PANTHER" id="PTHR47505">
    <property type="entry name" value="DNA UTILIZATION PROTEIN YHGH"/>
    <property type="match status" value="1"/>
</dbReference>
<dbReference type="AlphaFoldDB" id="A0A8J7KMF0"/>
<dbReference type="InterPro" id="IPR000836">
    <property type="entry name" value="PRTase_dom"/>
</dbReference>
<dbReference type="Proteomes" id="UP000622552">
    <property type="component" value="Unassembled WGS sequence"/>
</dbReference>
<proteinExistence type="inferred from homology"/>
<comment type="caution">
    <text evidence="3">The sequence shown here is derived from an EMBL/GenBank/DDBJ whole genome shotgun (WGS) entry which is preliminary data.</text>
</comment>
<dbReference type="SUPFAM" id="SSF53271">
    <property type="entry name" value="PRTase-like"/>
    <property type="match status" value="1"/>
</dbReference>
<dbReference type="InterPro" id="IPR051910">
    <property type="entry name" value="ComF/GntX_DNA_util-trans"/>
</dbReference>
<dbReference type="PANTHER" id="PTHR47505:SF1">
    <property type="entry name" value="DNA UTILIZATION PROTEIN YHGH"/>
    <property type="match status" value="1"/>
</dbReference>
<evidence type="ECO:0000313" key="4">
    <source>
        <dbReference type="Proteomes" id="UP000622552"/>
    </source>
</evidence>
<dbReference type="Gene3D" id="3.40.50.2020">
    <property type="match status" value="1"/>
</dbReference>
<name>A0A8J7KMF0_9ACTN</name>
<dbReference type="InterPro" id="IPR029057">
    <property type="entry name" value="PRTase-like"/>
</dbReference>